<name>A0A368EXQ9_ANCCA</name>
<feature type="compositionally biased region" description="Pro residues" evidence="1">
    <location>
        <begin position="30"/>
        <end position="41"/>
    </location>
</feature>
<feature type="non-terminal residue" evidence="2">
    <location>
        <position position="89"/>
    </location>
</feature>
<dbReference type="Proteomes" id="UP000252519">
    <property type="component" value="Unassembled WGS sequence"/>
</dbReference>
<keyword evidence="3" id="KW-1185">Reference proteome</keyword>
<accession>A0A368EXQ9</accession>
<evidence type="ECO:0000313" key="2">
    <source>
        <dbReference type="EMBL" id="RCN24572.1"/>
    </source>
</evidence>
<proteinExistence type="predicted"/>
<comment type="caution">
    <text evidence="2">The sequence shown here is derived from an EMBL/GenBank/DDBJ whole genome shotgun (WGS) entry which is preliminary data.</text>
</comment>
<feature type="compositionally biased region" description="Basic and acidic residues" evidence="1">
    <location>
        <begin position="44"/>
        <end position="59"/>
    </location>
</feature>
<evidence type="ECO:0000256" key="1">
    <source>
        <dbReference type="SAM" id="MobiDB-lite"/>
    </source>
</evidence>
<organism evidence="2 3">
    <name type="scientific">Ancylostoma caninum</name>
    <name type="common">Dog hookworm</name>
    <dbReference type="NCBI Taxonomy" id="29170"/>
    <lineage>
        <taxon>Eukaryota</taxon>
        <taxon>Metazoa</taxon>
        <taxon>Ecdysozoa</taxon>
        <taxon>Nematoda</taxon>
        <taxon>Chromadorea</taxon>
        <taxon>Rhabditida</taxon>
        <taxon>Rhabditina</taxon>
        <taxon>Rhabditomorpha</taxon>
        <taxon>Strongyloidea</taxon>
        <taxon>Ancylostomatidae</taxon>
        <taxon>Ancylostomatinae</taxon>
        <taxon>Ancylostoma</taxon>
    </lineage>
</organism>
<dbReference type="EMBL" id="JOJR01018621">
    <property type="protein sequence ID" value="RCN24572.1"/>
    <property type="molecule type" value="Genomic_DNA"/>
</dbReference>
<dbReference type="AlphaFoldDB" id="A0A368EXQ9"/>
<gene>
    <name evidence="2" type="ORF">ANCCAN_29730</name>
</gene>
<feature type="region of interest" description="Disordered" evidence="1">
    <location>
        <begin position="1"/>
        <end position="64"/>
    </location>
</feature>
<reference evidence="2 3" key="1">
    <citation type="submission" date="2014-10" db="EMBL/GenBank/DDBJ databases">
        <title>Draft genome of the hookworm Ancylostoma caninum.</title>
        <authorList>
            <person name="Mitreva M."/>
        </authorList>
    </citation>
    <scope>NUCLEOTIDE SEQUENCE [LARGE SCALE GENOMIC DNA]</scope>
    <source>
        <strain evidence="2 3">Baltimore</strain>
    </source>
</reference>
<evidence type="ECO:0000313" key="3">
    <source>
        <dbReference type="Proteomes" id="UP000252519"/>
    </source>
</evidence>
<feature type="non-terminal residue" evidence="2">
    <location>
        <position position="1"/>
    </location>
</feature>
<sequence length="89" mass="9858">ERRLTKSHRTTSETALNKPSSDKSRALRFEPPPPPKQPYSLPPQHEKPIAPARQADKSHTAPSVIAVNVTTQAVTNEHQQQSASTVRSR</sequence>
<protein>
    <submittedName>
        <fullName evidence="2">Uncharacterized protein</fullName>
    </submittedName>
</protein>